<reference evidence="1" key="1">
    <citation type="submission" date="2019-08" db="EMBL/GenBank/DDBJ databases">
        <authorList>
            <person name="Kucharzyk K."/>
            <person name="Murdoch R.W."/>
            <person name="Higgins S."/>
            <person name="Loffler F."/>
        </authorList>
    </citation>
    <scope>NUCLEOTIDE SEQUENCE</scope>
</reference>
<dbReference type="AlphaFoldDB" id="A0A645G077"/>
<accession>A0A645G077</accession>
<gene>
    <name evidence="1" type="ORF">SDC9_167421</name>
</gene>
<comment type="caution">
    <text evidence="1">The sequence shown here is derived from an EMBL/GenBank/DDBJ whole genome shotgun (WGS) entry which is preliminary data.</text>
</comment>
<dbReference type="EMBL" id="VSSQ01067699">
    <property type="protein sequence ID" value="MPN20045.1"/>
    <property type="molecule type" value="Genomic_DNA"/>
</dbReference>
<sequence length="93" mass="10721">MVHFQVIVSNAKGKVTSDFFEVHVLPSDSPEELELSYIWKEGYLELNWKGGVLHCFSQWGDTPEPVESAKSPLKIFAPRENQQFYVVLKNDHK</sequence>
<evidence type="ECO:0000313" key="1">
    <source>
        <dbReference type="EMBL" id="MPN20045.1"/>
    </source>
</evidence>
<protein>
    <submittedName>
        <fullName evidence="1">Uncharacterized protein</fullName>
    </submittedName>
</protein>
<organism evidence="1">
    <name type="scientific">bioreactor metagenome</name>
    <dbReference type="NCBI Taxonomy" id="1076179"/>
    <lineage>
        <taxon>unclassified sequences</taxon>
        <taxon>metagenomes</taxon>
        <taxon>ecological metagenomes</taxon>
    </lineage>
</organism>
<proteinExistence type="predicted"/>
<name>A0A645G077_9ZZZZ</name>